<dbReference type="Gene3D" id="3.40.50.300">
    <property type="entry name" value="P-loop containing nucleotide triphosphate hydrolases"/>
    <property type="match status" value="1"/>
</dbReference>
<gene>
    <name evidence="4" type="ORF">HGD76_03185</name>
</gene>
<dbReference type="RefSeq" id="WP_168694943.1">
    <property type="nucleotide sequence ID" value="NZ_CP051206.1"/>
</dbReference>
<dbReference type="InterPro" id="IPR007111">
    <property type="entry name" value="NACHT_NTPase"/>
</dbReference>
<evidence type="ECO:0000313" key="4">
    <source>
        <dbReference type="EMBL" id="QJB43375.1"/>
    </source>
</evidence>
<dbReference type="InterPro" id="IPR027417">
    <property type="entry name" value="P-loop_NTPase"/>
</dbReference>
<evidence type="ECO:0000259" key="3">
    <source>
        <dbReference type="Pfam" id="PF26355"/>
    </source>
</evidence>
<dbReference type="Pfam" id="PF26355">
    <property type="entry name" value="HTH_VMAP-M9"/>
    <property type="match status" value="1"/>
</dbReference>
<protein>
    <submittedName>
        <fullName evidence="4">NACHT domain-containing protein</fullName>
    </submittedName>
</protein>
<organism evidence="4 5">
    <name type="scientific">Dolichospermum flos-aquae CCAP 1403/13F</name>
    <dbReference type="NCBI Taxonomy" id="315271"/>
    <lineage>
        <taxon>Bacteria</taxon>
        <taxon>Bacillati</taxon>
        <taxon>Cyanobacteriota</taxon>
        <taxon>Cyanophyceae</taxon>
        <taxon>Nostocales</taxon>
        <taxon>Aphanizomenonaceae</taxon>
        <taxon>Dolichospermum</taxon>
    </lineage>
</organism>
<dbReference type="PRINTS" id="PR00364">
    <property type="entry name" value="DISEASERSIST"/>
</dbReference>
<reference evidence="4 5" key="2">
    <citation type="submission" date="2020-04" db="EMBL/GenBank/DDBJ databases">
        <authorList>
            <person name="Fomenkov A."/>
            <person name="Anton B.P."/>
            <person name="Roberts R.J."/>
        </authorList>
    </citation>
    <scope>NUCLEOTIDE SEQUENCE [LARGE SCALE GENOMIC DNA]</scope>
    <source>
        <strain evidence="4 5">CCAP 1403/13f</strain>
    </source>
</reference>
<dbReference type="EMBL" id="CP051206">
    <property type="protein sequence ID" value="QJB43375.1"/>
    <property type="molecule type" value="Genomic_DNA"/>
</dbReference>
<dbReference type="SUPFAM" id="SSF52540">
    <property type="entry name" value="P-loop containing nucleoside triphosphate hydrolases"/>
    <property type="match status" value="1"/>
</dbReference>
<dbReference type="Pfam" id="PF05729">
    <property type="entry name" value="NACHT"/>
    <property type="match status" value="1"/>
</dbReference>
<dbReference type="InterPro" id="IPR058651">
    <property type="entry name" value="HTH_VMAP-M9"/>
</dbReference>
<feature type="domain" description="NACHT" evidence="2">
    <location>
        <begin position="164"/>
        <end position="317"/>
    </location>
</feature>
<keyword evidence="1" id="KW-0175">Coiled coil</keyword>
<dbReference type="Proteomes" id="UP000502433">
    <property type="component" value="Chromosome"/>
</dbReference>
<evidence type="ECO:0000259" key="2">
    <source>
        <dbReference type="Pfam" id="PF05729"/>
    </source>
</evidence>
<sequence length="456" mass="53182">MRNIDDILQYMDNLIFENTGKYLTPVQEAILKGVWQGQKYWQIAEEFNNCSESHIKKEAAKLWQKLSQALGENFNRDNFRSKVEKKHRISQRDDFGVQVNEGNINICDKDIKTTNYKQKSYNSPETQHQIPIIDLTKAPELKYNYGRNSEIATLKEWILENKTRLITIYGLNGIGKTALTLKLISEIKTEFDYIIYRSLDHLPQLITLKDELKQFFSQSQSNPLPEIIDYFNSSRCLLIIDDVDNIFQFGNLAGQYLTEYKDYSKFFQQIATSSHQSCLILISSAKPPDIETLEIQNKHTKTLHLQGLGKDAKAILREKGLKDEDKWDELIRLYQGHPDWLNIIILTIIEFFNGKVSLFITANDDLFLGDIEALLENHLERLSELENKVINWLATQNEPIDIFQKPADFELSNARFLQIIQSLTRRCLVEKVLEEEGVKFQLNSLFKVYLNMKYTF</sequence>
<feature type="coiled-coil region" evidence="1">
    <location>
        <begin position="368"/>
        <end position="395"/>
    </location>
</feature>
<reference evidence="4 5" key="1">
    <citation type="submission" date="2020-04" db="EMBL/GenBank/DDBJ databases">
        <title>Genome-Wide Identification of 5-Methylcytosine Sites in Bacterial Genomes By High-Throughput Sequencing of MspJI Restriction Fragments.</title>
        <authorList>
            <person name="Wu V."/>
        </authorList>
    </citation>
    <scope>NUCLEOTIDE SEQUENCE [LARGE SCALE GENOMIC DNA]</scope>
    <source>
        <strain evidence="4 5">CCAP 1403/13f</strain>
    </source>
</reference>
<feature type="domain" description="vWA-MoxR associated protein N-terminal HTH" evidence="3">
    <location>
        <begin position="3"/>
        <end position="85"/>
    </location>
</feature>
<dbReference type="AlphaFoldDB" id="A0A6H2BUW7"/>
<accession>A0A6H2BUW7</accession>
<evidence type="ECO:0000256" key="1">
    <source>
        <dbReference type="SAM" id="Coils"/>
    </source>
</evidence>
<dbReference type="KEGG" id="dfs:HGD76_03185"/>
<name>A0A6H2BUW7_DOLFA</name>
<evidence type="ECO:0000313" key="5">
    <source>
        <dbReference type="Proteomes" id="UP000502433"/>
    </source>
</evidence>
<proteinExistence type="predicted"/>